<dbReference type="InterPro" id="IPR051844">
    <property type="entry name" value="USH2_Complex_Protein"/>
</dbReference>
<dbReference type="STRING" id="1676925.ENSPKIP00000032543"/>
<name>A0A3B3SQB5_9TELE</name>
<dbReference type="SUPFAM" id="SSF50156">
    <property type="entry name" value="PDZ domain-like"/>
    <property type="match status" value="2"/>
</dbReference>
<evidence type="ECO:0000256" key="3">
    <source>
        <dbReference type="ARBA" id="ARBA00023273"/>
    </source>
</evidence>
<evidence type="ECO:0000256" key="2">
    <source>
        <dbReference type="ARBA" id="ARBA00022737"/>
    </source>
</evidence>
<proteinExistence type="predicted"/>
<dbReference type="GO" id="GO:0005929">
    <property type="term" value="C:cilium"/>
    <property type="evidence" value="ECO:0007669"/>
    <property type="project" value="TreeGrafter"/>
</dbReference>
<protein>
    <recommendedName>
        <fullName evidence="5">PDZ domain-containing protein</fullName>
    </recommendedName>
</protein>
<dbReference type="FunFam" id="2.30.42.10:FF:000090">
    <property type="entry name" value="PDZ domain containing 7"/>
    <property type="match status" value="1"/>
</dbReference>
<evidence type="ECO:0000313" key="6">
    <source>
        <dbReference type="Ensembl" id="ENSPKIP00000032543.1"/>
    </source>
</evidence>
<accession>A0A3B3SQB5</accession>
<dbReference type="GeneTree" id="ENSGT00950000183002"/>
<dbReference type="InterPro" id="IPR001478">
    <property type="entry name" value="PDZ"/>
</dbReference>
<dbReference type="Pfam" id="PF00595">
    <property type="entry name" value="PDZ"/>
    <property type="match status" value="2"/>
</dbReference>
<feature type="domain" description="PDZ" evidence="5">
    <location>
        <begin position="188"/>
        <end position="258"/>
    </location>
</feature>
<dbReference type="Gene3D" id="1.20.1160.20">
    <property type="match status" value="1"/>
</dbReference>
<dbReference type="AlphaFoldDB" id="A0A3B3SQB5"/>
<dbReference type="PANTHER" id="PTHR23116:SF29">
    <property type="entry name" value="PDZ DOMAIN-CONTAINING PROTEIN 7"/>
    <property type="match status" value="1"/>
</dbReference>
<dbReference type="GO" id="GO:0005886">
    <property type="term" value="C:plasma membrane"/>
    <property type="evidence" value="ECO:0007669"/>
    <property type="project" value="TreeGrafter"/>
</dbReference>
<reference evidence="6" key="2">
    <citation type="submission" date="2025-09" db="UniProtKB">
        <authorList>
            <consortium name="Ensembl"/>
        </authorList>
    </citation>
    <scope>IDENTIFICATION</scope>
</reference>
<feature type="domain" description="PDZ" evidence="5">
    <location>
        <begin position="64"/>
        <end position="131"/>
    </location>
</feature>
<evidence type="ECO:0000256" key="1">
    <source>
        <dbReference type="ARBA" id="ARBA00004316"/>
    </source>
</evidence>
<dbReference type="GO" id="GO:0032426">
    <property type="term" value="C:stereocilium tip"/>
    <property type="evidence" value="ECO:0007669"/>
    <property type="project" value="TreeGrafter"/>
</dbReference>
<reference evidence="6" key="1">
    <citation type="submission" date="2025-08" db="UniProtKB">
        <authorList>
            <consortium name="Ensembl"/>
        </authorList>
    </citation>
    <scope>IDENTIFICATION</scope>
</reference>
<feature type="compositionally biased region" description="Low complexity" evidence="4">
    <location>
        <begin position="293"/>
        <end position="313"/>
    </location>
</feature>
<dbReference type="Gene3D" id="2.30.42.10">
    <property type="match status" value="2"/>
</dbReference>
<dbReference type="Ensembl" id="ENSPKIT00000013412.1">
    <property type="protein sequence ID" value="ENSPKIP00000032543.1"/>
    <property type="gene ID" value="ENSPKIG00000012602.1"/>
</dbReference>
<keyword evidence="3" id="KW-0966">Cell projection</keyword>
<dbReference type="GO" id="GO:0060088">
    <property type="term" value="P:auditory receptor cell stereocilium organization"/>
    <property type="evidence" value="ECO:0007669"/>
    <property type="project" value="TreeGrafter"/>
</dbReference>
<feature type="region of interest" description="Disordered" evidence="4">
    <location>
        <begin position="417"/>
        <end position="501"/>
    </location>
</feature>
<dbReference type="SMART" id="SM00228">
    <property type="entry name" value="PDZ"/>
    <property type="match status" value="2"/>
</dbReference>
<dbReference type="GO" id="GO:0002142">
    <property type="term" value="C:stereocilia ankle link complex"/>
    <property type="evidence" value="ECO:0007669"/>
    <property type="project" value="TreeGrafter"/>
</dbReference>
<dbReference type="GO" id="GO:0007605">
    <property type="term" value="P:sensory perception of sound"/>
    <property type="evidence" value="ECO:0007669"/>
    <property type="project" value="TreeGrafter"/>
</dbReference>
<dbReference type="PROSITE" id="PS50106">
    <property type="entry name" value="PDZ"/>
    <property type="match status" value="2"/>
</dbReference>
<evidence type="ECO:0000256" key="4">
    <source>
        <dbReference type="SAM" id="MobiDB-lite"/>
    </source>
</evidence>
<feature type="region of interest" description="Disordered" evidence="4">
    <location>
        <begin position="655"/>
        <end position="802"/>
    </location>
</feature>
<feature type="compositionally biased region" description="Basic and acidic residues" evidence="4">
    <location>
        <begin position="769"/>
        <end position="783"/>
    </location>
</feature>
<evidence type="ECO:0000313" key="7">
    <source>
        <dbReference type="Proteomes" id="UP000261540"/>
    </source>
</evidence>
<dbReference type="FunFam" id="2.30.42.10:FF:000092">
    <property type="entry name" value="PDZ domain containing 7"/>
    <property type="match status" value="1"/>
</dbReference>
<feature type="region of interest" description="Disordered" evidence="4">
    <location>
        <begin position="293"/>
        <end position="361"/>
    </location>
</feature>
<dbReference type="CDD" id="cd10834">
    <property type="entry name" value="PDZ2_PDZD7-like"/>
    <property type="match status" value="1"/>
</dbReference>
<dbReference type="InterPro" id="IPR036034">
    <property type="entry name" value="PDZ_sf"/>
</dbReference>
<keyword evidence="7" id="KW-1185">Reference proteome</keyword>
<dbReference type="CDD" id="cd10833">
    <property type="entry name" value="PDZ1_PDZD7-like"/>
    <property type="match status" value="1"/>
</dbReference>
<comment type="subcellular location">
    <subcellularLocation>
        <location evidence="1">Cell projection</location>
    </subcellularLocation>
</comment>
<organism evidence="6 7">
    <name type="scientific">Paramormyrops kingsleyae</name>
    <dbReference type="NCBI Taxonomy" id="1676925"/>
    <lineage>
        <taxon>Eukaryota</taxon>
        <taxon>Metazoa</taxon>
        <taxon>Chordata</taxon>
        <taxon>Craniata</taxon>
        <taxon>Vertebrata</taxon>
        <taxon>Euteleostomi</taxon>
        <taxon>Actinopterygii</taxon>
        <taxon>Neopterygii</taxon>
        <taxon>Teleostei</taxon>
        <taxon>Osteoglossocephala</taxon>
        <taxon>Osteoglossomorpha</taxon>
        <taxon>Osteoglossiformes</taxon>
        <taxon>Mormyridae</taxon>
        <taxon>Paramormyrops</taxon>
    </lineage>
</organism>
<feature type="compositionally biased region" description="Polar residues" evidence="4">
    <location>
        <begin position="752"/>
        <end position="763"/>
    </location>
</feature>
<dbReference type="Proteomes" id="UP000261540">
    <property type="component" value="Unplaced"/>
</dbReference>
<dbReference type="PANTHER" id="PTHR23116">
    <property type="entry name" value="PDZ DOMAIN CONTAINING WHIRLIN AND HARMONIN-RELATED"/>
    <property type="match status" value="1"/>
</dbReference>
<feature type="region of interest" description="Disordered" evidence="4">
    <location>
        <begin position="594"/>
        <end position="613"/>
    </location>
</feature>
<sequence>MRGHEPSPSPRPVWQIGGSRITFCHEQDDDWRRGVADRSPSPVGRTTLIRAPVEGGDSAEVTRTITVERSAVGKLGFSVRGGAEHGLGVFVSKVEGGSSAARAGLCVGDQLVEVNAVGLEGVTMSSAVKVLTGNSRLRMTVRRVGKLPGLRYTQEKTTWVDLTHRRMLVEESGRTPSLSGPDGALRRVVHLYTSPRNHCLGFNIRGGREFGLGIYISNLDPGGLAEQSGIKMGDQILVANGVNFEDISHADAVDTLRSNAHVMLTIKEAGRYPAYKEVLAEYSWLDNRGSPSYRGSDSSSSVSSLSSMTPFSSLGDPPQARSPSPTPTLWSAPPEKTEASVQTDPAELHVSPRLGVPLPGETSRRLGATVLLGDTAIRAGGPGGLSAALCRCRTSSVGPSAGGAASSPKTNMLVALSRPSKPLRRSQSHVTEAEDRHKRKQEQRPSGRLQGDGEGLRRSKTFMGLLSKGVRKREATRGRSSSPSSSEVERDKQHRRSPLPSADVLQMVQTMAQRLLGEDEVAAVMRHCRRFAAERVLEDLVRPLLVLLDRPEKVLLLREIRMLIPPTDLERFDSAVGPVEEEAYGLLRSRAARSPALRSPRTGPAPRKQLITPIPDHRGGFRLKLEEDLEKDRRLAAEMETLRLSGALVPLLDVPLDGHEASSPQPRPHRLQGVELPSRESGTSLSARGDVESSWSGPLSGGTLRERGRSPLRNGHSKVKWDRGHGNGGGTSNTMYSVVSAPRRGRPPLSQVFGSQVDVSSTVPPADGVNKEQGKTHNSRIQEFELTPVSISKTRQSLGFSS</sequence>
<evidence type="ECO:0000259" key="5">
    <source>
        <dbReference type="PROSITE" id="PS50106"/>
    </source>
</evidence>
<feature type="compositionally biased region" description="Polar residues" evidence="4">
    <location>
        <begin position="789"/>
        <end position="802"/>
    </location>
</feature>
<keyword evidence="2" id="KW-0677">Repeat</keyword>